<dbReference type="EMBL" id="MIKC01000038">
    <property type="protein sequence ID" value="OEG21880.1"/>
    <property type="molecule type" value="Genomic_DNA"/>
</dbReference>
<proteinExistence type="predicted"/>
<reference evidence="2" key="1">
    <citation type="submission" date="2016-09" db="EMBL/GenBank/DDBJ databases">
        <authorList>
            <person name="Gulvik C.A."/>
        </authorList>
    </citation>
    <scope>NUCLEOTIDE SEQUENCE [LARGE SCALE GENOMIC DNA]</scope>
    <source>
        <strain evidence="2">LMG 26676</strain>
    </source>
</reference>
<accession>A0A1E5HB40</accession>
<keyword evidence="2" id="KW-1185">Reference proteome</keyword>
<evidence type="ECO:0000313" key="1">
    <source>
        <dbReference type="EMBL" id="OEG21880.1"/>
    </source>
</evidence>
<organism evidence="1 2">
    <name type="scientific">Enterococcus ureilyticus</name>
    <dbReference type="NCBI Taxonomy" id="1131292"/>
    <lineage>
        <taxon>Bacteria</taxon>
        <taxon>Bacillati</taxon>
        <taxon>Bacillota</taxon>
        <taxon>Bacilli</taxon>
        <taxon>Lactobacillales</taxon>
        <taxon>Enterococcaceae</taxon>
        <taxon>Enterococcus</taxon>
    </lineage>
</organism>
<protein>
    <submittedName>
        <fullName evidence="1">Uncharacterized protein</fullName>
    </submittedName>
</protein>
<evidence type="ECO:0000313" key="2">
    <source>
        <dbReference type="Proteomes" id="UP000094469"/>
    </source>
</evidence>
<dbReference type="OrthoDB" id="2186451at2"/>
<name>A0A1E5HB40_9ENTE</name>
<sequence>MDENSYVAVVDKIRVIKLFPDMLVRFTLHTAFADVNCLVSKKELANLILLLEDGKFEVATFGHYNNRQQFVIEKFAVKNPDSFIREFVLKPLKSIA</sequence>
<dbReference type="AlphaFoldDB" id="A0A1E5HB40"/>
<comment type="caution">
    <text evidence="1">The sequence shown here is derived from an EMBL/GenBank/DDBJ whole genome shotgun (WGS) entry which is preliminary data.</text>
</comment>
<dbReference type="RefSeq" id="WP_069640862.1">
    <property type="nucleotide sequence ID" value="NZ_JAFBEZ010000004.1"/>
</dbReference>
<dbReference type="STRING" id="1131292.BCR24_06235"/>
<dbReference type="Proteomes" id="UP000094469">
    <property type="component" value="Unassembled WGS sequence"/>
</dbReference>
<gene>
    <name evidence="1" type="ORF">BCR24_06235</name>
</gene>